<accession>A0A561R2H9</accession>
<organism evidence="1 2">
    <name type="scientific">Neorhizobium alkalisoli</name>
    <dbReference type="NCBI Taxonomy" id="528178"/>
    <lineage>
        <taxon>Bacteria</taxon>
        <taxon>Pseudomonadati</taxon>
        <taxon>Pseudomonadota</taxon>
        <taxon>Alphaproteobacteria</taxon>
        <taxon>Hyphomicrobiales</taxon>
        <taxon>Rhizobiaceae</taxon>
        <taxon>Rhizobium/Agrobacterium group</taxon>
        <taxon>Neorhizobium</taxon>
    </lineage>
</organism>
<keyword evidence="2" id="KW-1185">Reference proteome</keyword>
<reference evidence="1 2" key="1">
    <citation type="submission" date="2019-06" db="EMBL/GenBank/DDBJ databases">
        <title>Sorghum-associated microbial communities from plants grown in Nebraska, USA.</title>
        <authorList>
            <person name="Schachtman D."/>
        </authorList>
    </citation>
    <scope>NUCLEOTIDE SEQUENCE [LARGE SCALE GENOMIC DNA]</scope>
    <source>
        <strain evidence="1 2">1225</strain>
    </source>
</reference>
<evidence type="ECO:0000313" key="1">
    <source>
        <dbReference type="EMBL" id="TWF56763.1"/>
    </source>
</evidence>
<evidence type="ECO:0000313" key="2">
    <source>
        <dbReference type="Proteomes" id="UP000320653"/>
    </source>
</evidence>
<sequence>MATKATYIVDIALSSATVDALLKGGYSLSLLFATAMANAAARPTVAFSTRDIMPRMALEWSLSVGAYTSSSPIRAGRVIAPGFETVVEPGETFLVHAGGGGEVKSEGVLSAITMINETGHQFTSGLSRMVLGSDVPAPIYAVPLYGHQINVATPLPRCLLLFTTQPANPGTALEKYTPSAGHGGSCSQALLVSVDREQQRSLSFDMNTGWEWGGNSWGTIVPGDADLVSLLIKQGHAS</sequence>
<dbReference type="AlphaFoldDB" id="A0A561R2H9"/>
<dbReference type="Proteomes" id="UP000320653">
    <property type="component" value="Unassembled WGS sequence"/>
</dbReference>
<protein>
    <submittedName>
        <fullName evidence="1">Uncharacterized protein</fullName>
    </submittedName>
</protein>
<gene>
    <name evidence="1" type="ORF">FHW37_102402</name>
</gene>
<dbReference type="EMBL" id="VIWP01000002">
    <property type="protein sequence ID" value="TWF56763.1"/>
    <property type="molecule type" value="Genomic_DNA"/>
</dbReference>
<dbReference type="RefSeq" id="WP_145634628.1">
    <property type="nucleotide sequence ID" value="NZ_VIWP01000002.1"/>
</dbReference>
<comment type="caution">
    <text evidence="1">The sequence shown here is derived from an EMBL/GenBank/DDBJ whole genome shotgun (WGS) entry which is preliminary data.</text>
</comment>
<dbReference type="OrthoDB" id="1336646at2"/>
<name>A0A561R2H9_9HYPH</name>
<proteinExistence type="predicted"/>